<dbReference type="Proteomes" id="UP000823865">
    <property type="component" value="Unassembled WGS sequence"/>
</dbReference>
<keyword evidence="3" id="KW-0998">Cell outer membrane</keyword>
<dbReference type="SUPFAM" id="SSF103088">
    <property type="entry name" value="OmpA-like"/>
    <property type="match status" value="1"/>
</dbReference>
<name>A0A9E2P034_9BACT</name>
<evidence type="ECO:0000313" key="9">
    <source>
        <dbReference type="Proteomes" id="UP000823865"/>
    </source>
</evidence>
<reference evidence="8" key="1">
    <citation type="journal article" date="2021" name="PeerJ">
        <title>Extensive microbial diversity within the chicken gut microbiome revealed by metagenomics and culture.</title>
        <authorList>
            <person name="Gilroy R."/>
            <person name="Ravi A."/>
            <person name="Getino M."/>
            <person name="Pursley I."/>
            <person name="Horton D.L."/>
            <person name="Alikhan N.F."/>
            <person name="Baker D."/>
            <person name="Gharbi K."/>
            <person name="Hall N."/>
            <person name="Watson M."/>
            <person name="Adriaenssens E.M."/>
            <person name="Foster-Nyarko E."/>
            <person name="Jarju S."/>
            <person name="Secka A."/>
            <person name="Antonio M."/>
            <person name="Oren A."/>
            <person name="Chaudhuri R.R."/>
            <person name="La Ragione R."/>
            <person name="Hildebrand F."/>
            <person name="Pallen M.J."/>
        </authorList>
    </citation>
    <scope>NUCLEOTIDE SEQUENCE</scope>
    <source>
        <strain evidence="8">G3-2149</strain>
    </source>
</reference>
<evidence type="ECO:0000313" key="8">
    <source>
        <dbReference type="EMBL" id="MBU3852513.1"/>
    </source>
</evidence>
<comment type="caution">
    <text evidence="8">The sequence shown here is derived from an EMBL/GenBank/DDBJ whole genome shotgun (WGS) entry which is preliminary data.</text>
</comment>
<feature type="coiled-coil region" evidence="5">
    <location>
        <begin position="212"/>
        <end position="260"/>
    </location>
</feature>
<evidence type="ECO:0000256" key="3">
    <source>
        <dbReference type="ARBA" id="ARBA00023237"/>
    </source>
</evidence>
<evidence type="ECO:0000256" key="4">
    <source>
        <dbReference type="PROSITE-ProRule" id="PRU00473"/>
    </source>
</evidence>
<keyword evidence="6" id="KW-0732">Signal</keyword>
<feature type="domain" description="OmpA-like" evidence="7">
    <location>
        <begin position="264"/>
        <end position="373"/>
    </location>
</feature>
<dbReference type="PROSITE" id="PS51123">
    <property type="entry name" value="OMPA_2"/>
    <property type="match status" value="1"/>
</dbReference>
<evidence type="ECO:0000256" key="6">
    <source>
        <dbReference type="SAM" id="SignalP"/>
    </source>
</evidence>
<dbReference type="AlphaFoldDB" id="A0A9E2P034"/>
<evidence type="ECO:0000256" key="5">
    <source>
        <dbReference type="SAM" id="Coils"/>
    </source>
</evidence>
<evidence type="ECO:0000259" key="7">
    <source>
        <dbReference type="PROSITE" id="PS51123"/>
    </source>
</evidence>
<dbReference type="Pfam" id="PF00691">
    <property type="entry name" value="OmpA"/>
    <property type="match status" value="1"/>
</dbReference>
<keyword evidence="2 4" id="KW-0472">Membrane</keyword>
<dbReference type="CDD" id="cd07185">
    <property type="entry name" value="OmpA_C-like"/>
    <property type="match status" value="1"/>
</dbReference>
<evidence type="ECO:0000256" key="2">
    <source>
        <dbReference type="ARBA" id="ARBA00023136"/>
    </source>
</evidence>
<dbReference type="Gene3D" id="3.30.1330.60">
    <property type="entry name" value="OmpA-like domain"/>
    <property type="match status" value="1"/>
</dbReference>
<protein>
    <submittedName>
        <fullName evidence="8">OmpA family protein</fullName>
    </submittedName>
</protein>
<dbReference type="PRINTS" id="PR01021">
    <property type="entry name" value="OMPADOMAIN"/>
</dbReference>
<feature type="chain" id="PRO_5038517856" evidence="6">
    <location>
        <begin position="20"/>
        <end position="373"/>
    </location>
</feature>
<proteinExistence type="predicted"/>
<keyword evidence="5" id="KW-0175">Coiled coil</keyword>
<dbReference type="InterPro" id="IPR050330">
    <property type="entry name" value="Bact_OuterMem_StrucFunc"/>
</dbReference>
<feature type="signal peptide" evidence="6">
    <location>
        <begin position="1"/>
        <end position="19"/>
    </location>
</feature>
<dbReference type="GO" id="GO:0009279">
    <property type="term" value="C:cell outer membrane"/>
    <property type="evidence" value="ECO:0007669"/>
    <property type="project" value="UniProtKB-SubCell"/>
</dbReference>
<gene>
    <name evidence="8" type="ORF">H9789_01545</name>
</gene>
<dbReference type="PANTHER" id="PTHR30329:SF21">
    <property type="entry name" value="LIPOPROTEIN YIAD-RELATED"/>
    <property type="match status" value="1"/>
</dbReference>
<reference evidence="8" key="2">
    <citation type="submission" date="2021-04" db="EMBL/GenBank/DDBJ databases">
        <authorList>
            <person name="Gilroy R."/>
        </authorList>
    </citation>
    <scope>NUCLEOTIDE SEQUENCE</scope>
    <source>
        <strain evidence="8">G3-2149</strain>
    </source>
</reference>
<accession>A0A9E2P034</accession>
<sequence length="373" mass="41443">MKRTLLFLMGALALGQTQAQNNVSGNKLSDNWSIGLNVGGVTPLINHPFFESMRPTMGLTINKQFSPIYGLSLEGMASINTNASYTAFDVYNLSLLHRVNLNNLFCSYKGKPSLFEVEAVGGFGWLHSTNPYWKQGDPHDRNHVSAKAGMNFNFNIGDSKAWTIAVKPAVVWDMTIKGQEHLNFDARQAAFELTAGVVYHFKNSTDKHYYSIECDRDEIDALNAMISSMRQEVASKDGELENAKSKINQLQNDLNDCRNKKAVTTTAAAEKDYYVTFRQGKSTIDALQMPSIEKLANVLKENSNAKVTISGYASPEGNAEFNQKLSLKRAEAVKKILVKQYNIDESRIKTEGKGVGSVFSNPDWNRVSICIVD</sequence>
<organism evidence="8 9">
    <name type="scientific">Candidatus Paraprevotella stercoravium</name>
    <dbReference type="NCBI Taxonomy" id="2838725"/>
    <lineage>
        <taxon>Bacteria</taxon>
        <taxon>Pseudomonadati</taxon>
        <taxon>Bacteroidota</taxon>
        <taxon>Bacteroidia</taxon>
        <taxon>Bacteroidales</taxon>
        <taxon>Prevotellaceae</taxon>
        <taxon>Paraprevotella</taxon>
    </lineage>
</organism>
<dbReference type="InterPro" id="IPR006665">
    <property type="entry name" value="OmpA-like"/>
</dbReference>
<dbReference type="PANTHER" id="PTHR30329">
    <property type="entry name" value="STATOR ELEMENT OF FLAGELLAR MOTOR COMPLEX"/>
    <property type="match status" value="1"/>
</dbReference>
<dbReference type="EMBL" id="JAHLFU010000026">
    <property type="protein sequence ID" value="MBU3852513.1"/>
    <property type="molecule type" value="Genomic_DNA"/>
</dbReference>
<comment type="subcellular location">
    <subcellularLocation>
        <location evidence="1">Cell outer membrane</location>
    </subcellularLocation>
</comment>
<evidence type="ECO:0000256" key="1">
    <source>
        <dbReference type="ARBA" id="ARBA00004442"/>
    </source>
</evidence>
<dbReference type="InterPro" id="IPR006664">
    <property type="entry name" value="OMP_bac"/>
</dbReference>
<dbReference type="InterPro" id="IPR036737">
    <property type="entry name" value="OmpA-like_sf"/>
</dbReference>